<reference evidence="2" key="1">
    <citation type="journal article" date="2023" name="Antonie Van Leeuwenhoek">
        <title>Mesoterricola silvestris gen. nov., sp. nov., Mesoterricola sediminis sp. nov., Geothrix oryzae sp. nov., Geothrix edaphica sp. nov., Geothrix rubra sp. nov., and Geothrix limicola sp. nov., six novel members of Acidobacteriota isolated from soils.</title>
        <authorList>
            <person name="Itoh H."/>
            <person name="Sugisawa Y."/>
            <person name="Mise K."/>
            <person name="Xu Z."/>
            <person name="Kuniyasu M."/>
            <person name="Ushijima N."/>
            <person name="Kawano K."/>
            <person name="Kobayashi E."/>
            <person name="Shiratori Y."/>
            <person name="Masuda Y."/>
            <person name="Senoo K."/>
        </authorList>
    </citation>
    <scope>NUCLEOTIDE SEQUENCE</scope>
    <source>
        <strain evidence="2">Red802</strain>
    </source>
</reference>
<keyword evidence="1" id="KW-0472">Membrane</keyword>
<protein>
    <submittedName>
        <fullName evidence="2">Uncharacterized protein</fullName>
    </submittedName>
</protein>
<proteinExistence type="predicted"/>
<evidence type="ECO:0000313" key="3">
    <source>
        <dbReference type="Proteomes" id="UP001165044"/>
    </source>
</evidence>
<evidence type="ECO:0000256" key="1">
    <source>
        <dbReference type="SAM" id="Phobius"/>
    </source>
</evidence>
<sequence length="211" mass="23784">MDEWLDQLRERRGTLAAVALIGFLGVWWWGDRAVAQPSGILAPGEPAQTPPEAARTWTFHDHTLTALAAFEIRARVLSVERYRFDRPAELSPVDLALGWGPMSDSRILEAFTIEQRDRWYFWRAAHMPIPEAEVIGHSANMHMIPANEGIARRLKAARVGQLVHLRGQLVRADGKDGWHWVSSLSRTDTGDGSCEVIWVESVQVADRPKDM</sequence>
<accession>A0ABQ5PWJ2</accession>
<dbReference type="EMBL" id="BSDC01000001">
    <property type="protein sequence ID" value="GLH66762.1"/>
    <property type="molecule type" value="Genomic_DNA"/>
</dbReference>
<evidence type="ECO:0000313" key="2">
    <source>
        <dbReference type="EMBL" id="GLH66762.1"/>
    </source>
</evidence>
<keyword evidence="3" id="KW-1185">Reference proteome</keyword>
<keyword evidence="1" id="KW-1133">Transmembrane helix</keyword>
<dbReference type="RefSeq" id="WP_285607339.1">
    <property type="nucleotide sequence ID" value="NZ_BSDC01000001.1"/>
</dbReference>
<keyword evidence="1" id="KW-0812">Transmembrane</keyword>
<comment type="caution">
    <text evidence="2">The sequence shown here is derived from an EMBL/GenBank/DDBJ whole genome shotgun (WGS) entry which is preliminary data.</text>
</comment>
<organism evidence="2 3">
    <name type="scientific">Geothrix edaphica</name>
    <dbReference type="NCBI Taxonomy" id="2927976"/>
    <lineage>
        <taxon>Bacteria</taxon>
        <taxon>Pseudomonadati</taxon>
        <taxon>Acidobacteriota</taxon>
        <taxon>Holophagae</taxon>
        <taxon>Holophagales</taxon>
        <taxon>Holophagaceae</taxon>
        <taxon>Geothrix</taxon>
    </lineage>
</organism>
<feature type="transmembrane region" description="Helical" evidence="1">
    <location>
        <begin position="12"/>
        <end position="30"/>
    </location>
</feature>
<dbReference type="Proteomes" id="UP001165044">
    <property type="component" value="Unassembled WGS sequence"/>
</dbReference>
<gene>
    <name evidence="2" type="ORF">GETHED_11260</name>
</gene>
<name>A0ABQ5PWJ2_9BACT</name>